<dbReference type="AlphaFoldDB" id="A0A2G4SMU9"/>
<dbReference type="GeneID" id="35445041"/>
<gene>
    <name evidence="2" type="ORF">RHIMIDRAFT_294034</name>
</gene>
<feature type="region of interest" description="Disordered" evidence="1">
    <location>
        <begin position="399"/>
        <end position="424"/>
    </location>
</feature>
<keyword evidence="3" id="KW-1185">Reference proteome</keyword>
<name>A0A2G4SMU9_RHIZD</name>
<evidence type="ECO:0008006" key="4">
    <source>
        <dbReference type="Google" id="ProtNLM"/>
    </source>
</evidence>
<feature type="compositionally biased region" description="Low complexity" evidence="1">
    <location>
        <begin position="411"/>
        <end position="424"/>
    </location>
</feature>
<dbReference type="EMBL" id="KZ303856">
    <property type="protein sequence ID" value="PHZ10094.1"/>
    <property type="molecule type" value="Genomic_DNA"/>
</dbReference>
<proteinExistence type="predicted"/>
<feature type="region of interest" description="Disordered" evidence="1">
    <location>
        <begin position="1"/>
        <end position="20"/>
    </location>
</feature>
<feature type="region of interest" description="Disordered" evidence="1">
    <location>
        <begin position="248"/>
        <end position="288"/>
    </location>
</feature>
<accession>A0A2G4SMU9</accession>
<reference evidence="2 3" key="1">
    <citation type="journal article" date="2016" name="Proc. Natl. Acad. Sci. U.S.A.">
        <title>Lipid metabolic changes in an early divergent fungus govern the establishment of a mutualistic symbiosis with endobacteria.</title>
        <authorList>
            <person name="Lastovetsky O.A."/>
            <person name="Gaspar M.L."/>
            <person name="Mondo S.J."/>
            <person name="LaButti K.M."/>
            <person name="Sandor L."/>
            <person name="Grigoriev I.V."/>
            <person name="Henry S.A."/>
            <person name="Pawlowska T.E."/>
        </authorList>
    </citation>
    <scope>NUCLEOTIDE SEQUENCE [LARGE SCALE GENOMIC DNA]</scope>
    <source>
        <strain evidence="2 3">ATCC 52813</strain>
    </source>
</reference>
<dbReference type="Proteomes" id="UP000242254">
    <property type="component" value="Unassembled WGS sequence"/>
</dbReference>
<feature type="compositionally biased region" description="Polar residues" evidence="1">
    <location>
        <begin position="10"/>
        <end position="20"/>
    </location>
</feature>
<evidence type="ECO:0000313" key="3">
    <source>
        <dbReference type="Proteomes" id="UP000242254"/>
    </source>
</evidence>
<evidence type="ECO:0000256" key="1">
    <source>
        <dbReference type="SAM" id="MobiDB-lite"/>
    </source>
</evidence>
<sequence length="629" mass="72273">MSNSKRHTDSSSSPIQNHSPDQPYYSLDLFYAELLSKQFKSSVEAIAYCRELCSNYGFTVKQEQSTHKNIYVYCSREGLPDSHRNPKSNPQRNRPSQRCECRWRIVLYENNQMIWEFRKSQNADAFIHNHPLMKPEEIKKEWPREVSEMIFALARQRLPTHEIRQQVREQYPNISWDDRRFYNRLSEERQKMKQRDAAMRTSRLVNLSAQLCMLNAGSEDLSHYIESKLTALLEETCRFANLNPDELHLPLPFPPDDQQKQDTHSCSISSDSNEDTTVKKEKESNEPILKKSSISSKKSFESLPKGYLAVTIPQHTFHIKMYSQNSTGDIRRAIFENKPLNRRRSRFTSEEEELMDLDSPARKLSRNLAAIGDDEIDSALSSPSSPSGSQQNLVFPSTHQYHHHHQQKEYNSNNNDSNNLFFNSPISTTHTTVSTSTTTTTASTNTAPAIHAINNSITANAPIMYHAIQDPIYDPSFMQSDLGGIVQQQQQQQQQQPHSRLIQRPHSMTFPMRPPAFVRIPSDAMIRPNANHPAAATPPPTTTAATTAATTTATATNTLPYYPNMPLDGNKRPFYPSDNRQMMMAFPQDTSMMMNQQDNNLSIDQLIQMERNRQQFIQQQQYRRSSGPH</sequence>
<protein>
    <recommendedName>
        <fullName evidence="4">FAR1 domain-containing protein</fullName>
    </recommendedName>
</protein>
<dbReference type="RefSeq" id="XP_023463802.1">
    <property type="nucleotide sequence ID" value="XM_023614052.1"/>
</dbReference>
<feature type="compositionally biased region" description="Basic and acidic residues" evidence="1">
    <location>
        <begin position="276"/>
        <end position="288"/>
    </location>
</feature>
<dbReference type="STRING" id="1340429.A0A2G4SMU9"/>
<organism evidence="2 3">
    <name type="scientific">Rhizopus microsporus ATCC 52813</name>
    <dbReference type="NCBI Taxonomy" id="1340429"/>
    <lineage>
        <taxon>Eukaryota</taxon>
        <taxon>Fungi</taxon>
        <taxon>Fungi incertae sedis</taxon>
        <taxon>Mucoromycota</taxon>
        <taxon>Mucoromycotina</taxon>
        <taxon>Mucoromycetes</taxon>
        <taxon>Mucorales</taxon>
        <taxon>Mucorineae</taxon>
        <taxon>Rhizopodaceae</taxon>
        <taxon>Rhizopus</taxon>
    </lineage>
</organism>
<evidence type="ECO:0000313" key="2">
    <source>
        <dbReference type="EMBL" id="PHZ10094.1"/>
    </source>
</evidence>